<sequence>MDVEAEKYELMSSIVPDDCSSTFTAWVPKFHNMAHALRCPLEGTSDAYSEPLALAQAPPEELLPTVKPLITPKPRRRRRKINVLKTPSYSRSFPELMGLPEHNYLDDISDAYFEPLTLAQASSEELLPSLKPSIMQMARRRRRKINTELLKGWQTWGSKGGD</sequence>
<gene>
    <name evidence="1" type="ORF">Hypma_000753</name>
</gene>
<dbReference type="EMBL" id="LUEZ02000107">
    <property type="protein sequence ID" value="RDB17823.1"/>
    <property type="molecule type" value="Genomic_DNA"/>
</dbReference>
<proteinExistence type="predicted"/>
<comment type="caution">
    <text evidence="1">The sequence shown here is derived from an EMBL/GenBank/DDBJ whole genome shotgun (WGS) entry which is preliminary data.</text>
</comment>
<dbReference type="InParanoid" id="A0A369JDN4"/>
<reference evidence="1" key="1">
    <citation type="submission" date="2018-04" db="EMBL/GenBank/DDBJ databases">
        <title>Whole genome sequencing of Hypsizygus marmoreus.</title>
        <authorList>
            <person name="Choi I.-G."/>
            <person name="Min B."/>
            <person name="Kim J.-G."/>
            <person name="Kim S."/>
            <person name="Oh Y.-L."/>
            <person name="Kong W.-S."/>
            <person name="Park H."/>
            <person name="Jeong J."/>
            <person name="Song E.-S."/>
        </authorList>
    </citation>
    <scope>NUCLEOTIDE SEQUENCE [LARGE SCALE GENOMIC DNA]</scope>
    <source>
        <strain evidence="1">51987-8</strain>
    </source>
</reference>
<accession>A0A369JDN4</accession>
<organism evidence="1 2">
    <name type="scientific">Hypsizygus marmoreus</name>
    <name type="common">White beech mushroom</name>
    <name type="synonym">Agaricus marmoreus</name>
    <dbReference type="NCBI Taxonomy" id="39966"/>
    <lineage>
        <taxon>Eukaryota</taxon>
        <taxon>Fungi</taxon>
        <taxon>Dikarya</taxon>
        <taxon>Basidiomycota</taxon>
        <taxon>Agaricomycotina</taxon>
        <taxon>Agaricomycetes</taxon>
        <taxon>Agaricomycetidae</taxon>
        <taxon>Agaricales</taxon>
        <taxon>Tricholomatineae</taxon>
        <taxon>Lyophyllaceae</taxon>
        <taxon>Hypsizygus</taxon>
    </lineage>
</organism>
<protein>
    <submittedName>
        <fullName evidence="1">Uncharacterized protein</fullName>
    </submittedName>
</protein>
<dbReference type="Proteomes" id="UP000076154">
    <property type="component" value="Unassembled WGS sequence"/>
</dbReference>
<keyword evidence="2" id="KW-1185">Reference proteome</keyword>
<evidence type="ECO:0000313" key="1">
    <source>
        <dbReference type="EMBL" id="RDB17823.1"/>
    </source>
</evidence>
<evidence type="ECO:0000313" key="2">
    <source>
        <dbReference type="Proteomes" id="UP000076154"/>
    </source>
</evidence>
<name>A0A369JDN4_HYPMA</name>
<dbReference type="AlphaFoldDB" id="A0A369JDN4"/>